<name>A0A382UR23_9ZZZZ</name>
<sequence length="47" mass="5313">MGICLDPCDWLSQICGLSVGPFRRYPYDHGIDISEPDYTIRKAEPIA</sequence>
<organism evidence="1">
    <name type="scientific">marine metagenome</name>
    <dbReference type="NCBI Taxonomy" id="408172"/>
    <lineage>
        <taxon>unclassified sequences</taxon>
        <taxon>metagenomes</taxon>
        <taxon>ecological metagenomes</taxon>
    </lineage>
</organism>
<reference evidence="1" key="1">
    <citation type="submission" date="2018-05" db="EMBL/GenBank/DDBJ databases">
        <authorList>
            <person name="Lanie J.A."/>
            <person name="Ng W.-L."/>
            <person name="Kazmierczak K.M."/>
            <person name="Andrzejewski T.M."/>
            <person name="Davidsen T.M."/>
            <person name="Wayne K.J."/>
            <person name="Tettelin H."/>
            <person name="Glass J.I."/>
            <person name="Rusch D."/>
            <person name="Podicherti R."/>
            <person name="Tsui H.-C.T."/>
            <person name="Winkler M.E."/>
        </authorList>
    </citation>
    <scope>NUCLEOTIDE SEQUENCE</scope>
</reference>
<dbReference type="AlphaFoldDB" id="A0A382UR23"/>
<evidence type="ECO:0000313" key="1">
    <source>
        <dbReference type="EMBL" id="SVD36131.1"/>
    </source>
</evidence>
<proteinExistence type="predicted"/>
<feature type="non-terminal residue" evidence="1">
    <location>
        <position position="47"/>
    </location>
</feature>
<accession>A0A382UR23</accession>
<protein>
    <submittedName>
        <fullName evidence="1">Uncharacterized protein</fullName>
    </submittedName>
</protein>
<dbReference type="EMBL" id="UINC01145789">
    <property type="protein sequence ID" value="SVD36131.1"/>
    <property type="molecule type" value="Genomic_DNA"/>
</dbReference>
<gene>
    <name evidence="1" type="ORF">METZ01_LOCUS388985</name>
</gene>